<dbReference type="STRING" id="1802689.A3F25_01315"/>
<name>A0A1F8G478_9BACT</name>
<accession>A0A1F8G478</accession>
<dbReference type="EMBL" id="MGKD01000008">
    <property type="protein sequence ID" value="OGN20142.1"/>
    <property type="molecule type" value="Genomic_DNA"/>
</dbReference>
<gene>
    <name evidence="1" type="ORF">A3F25_01315</name>
</gene>
<evidence type="ECO:0000313" key="1">
    <source>
        <dbReference type="EMBL" id="OGN20142.1"/>
    </source>
</evidence>
<evidence type="ECO:0000313" key="2">
    <source>
        <dbReference type="Proteomes" id="UP000177478"/>
    </source>
</evidence>
<proteinExistence type="predicted"/>
<dbReference type="AlphaFoldDB" id="A0A1F8G478"/>
<comment type="caution">
    <text evidence="1">The sequence shown here is derived from an EMBL/GenBank/DDBJ whole genome shotgun (WGS) entry which is preliminary data.</text>
</comment>
<protein>
    <submittedName>
        <fullName evidence="1">Uncharacterized protein</fullName>
    </submittedName>
</protein>
<dbReference type="Proteomes" id="UP000177478">
    <property type="component" value="Unassembled WGS sequence"/>
</dbReference>
<reference evidence="1 2" key="1">
    <citation type="journal article" date="2016" name="Nat. Commun.">
        <title>Thousands of microbial genomes shed light on interconnected biogeochemical processes in an aquifer system.</title>
        <authorList>
            <person name="Anantharaman K."/>
            <person name="Brown C.T."/>
            <person name="Hug L.A."/>
            <person name="Sharon I."/>
            <person name="Castelle C.J."/>
            <person name="Probst A.J."/>
            <person name="Thomas B.C."/>
            <person name="Singh A."/>
            <person name="Wilkins M.J."/>
            <person name="Karaoz U."/>
            <person name="Brodie E.L."/>
            <person name="Williams K.H."/>
            <person name="Hubbard S.S."/>
            <person name="Banfield J.F."/>
        </authorList>
    </citation>
    <scope>NUCLEOTIDE SEQUENCE [LARGE SCALE GENOMIC DNA]</scope>
</reference>
<sequence length="62" mass="7267">MDRKPSKKLKKKPLPIELTYQQVELGRTAIPTLDRAFDILFDEVLRRRELNTKGCPQNDIDN</sequence>
<organism evidence="1 2">
    <name type="scientific">Candidatus Yanofskybacteria bacterium RIFCSPHIGHO2_12_FULL_45_19b</name>
    <dbReference type="NCBI Taxonomy" id="1802689"/>
    <lineage>
        <taxon>Bacteria</taxon>
        <taxon>Candidatus Yanofskyibacteriota</taxon>
    </lineage>
</organism>